<evidence type="ECO:0000313" key="3">
    <source>
        <dbReference type="Proteomes" id="UP001153050"/>
    </source>
</evidence>
<dbReference type="Proteomes" id="UP001153050">
    <property type="component" value="Unassembled WGS sequence"/>
</dbReference>
<keyword evidence="3" id="KW-1185">Reference proteome</keyword>
<gene>
    <name evidence="2" type="ORF">MES5069_340004</name>
</gene>
<dbReference type="Gene3D" id="1.10.3680.10">
    <property type="entry name" value="TerB-like"/>
    <property type="match status" value="1"/>
</dbReference>
<organism evidence="2 3">
    <name type="scientific">Mesorhizobium escarrei</name>
    <dbReference type="NCBI Taxonomy" id="666018"/>
    <lineage>
        <taxon>Bacteria</taxon>
        <taxon>Pseudomonadati</taxon>
        <taxon>Pseudomonadota</taxon>
        <taxon>Alphaproteobacteria</taxon>
        <taxon>Hyphomicrobiales</taxon>
        <taxon>Phyllobacteriaceae</taxon>
        <taxon>Mesorhizobium</taxon>
    </lineage>
</organism>
<evidence type="ECO:0000259" key="1">
    <source>
        <dbReference type="Pfam" id="PF05099"/>
    </source>
</evidence>
<dbReference type="CDD" id="cd07177">
    <property type="entry name" value="terB_like"/>
    <property type="match status" value="1"/>
</dbReference>
<dbReference type="EMBL" id="CAKXZT010000129">
    <property type="protein sequence ID" value="CAH2402634.1"/>
    <property type="molecule type" value="Genomic_DNA"/>
</dbReference>
<dbReference type="InterPro" id="IPR007791">
    <property type="entry name" value="DjlA_N"/>
</dbReference>
<feature type="domain" description="Co-chaperone DjlA N-terminal" evidence="1">
    <location>
        <begin position="65"/>
        <end position="173"/>
    </location>
</feature>
<dbReference type="InterPro" id="IPR029024">
    <property type="entry name" value="TerB-like"/>
</dbReference>
<evidence type="ECO:0000313" key="2">
    <source>
        <dbReference type="EMBL" id="CAH2402634.1"/>
    </source>
</evidence>
<dbReference type="SUPFAM" id="SSF158682">
    <property type="entry name" value="TerB-like"/>
    <property type="match status" value="1"/>
</dbReference>
<accession>A0ABM9E0N4</accession>
<comment type="caution">
    <text evidence="2">The sequence shown here is derived from an EMBL/GenBank/DDBJ whole genome shotgun (WGS) entry which is preliminary data.</text>
</comment>
<dbReference type="Pfam" id="PF05099">
    <property type="entry name" value="TerB"/>
    <property type="match status" value="1"/>
</dbReference>
<name>A0ABM9E0N4_9HYPH</name>
<proteinExistence type="predicted"/>
<sequence length="175" mass="19529">MKRFAPFEPQPTRLRKADSALPILQRIGKGTLMAFALLDQIRSIFEGDPGVRKVADDPVLSAELLMLFRMILADGTVSESEMAAFRRICREAFGIPEASIDSVIEYLNEFGYETNGSQAIAQFRDLDVERRSLLARHMAEIAKADSQLAGTEMQLLRRTLDLLDISPADVVKAEE</sequence>
<reference evidence="2 3" key="1">
    <citation type="submission" date="2022-03" db="EMBL/GenBank/DDBJ databases">
        <authorList>
            <person name="Brunel B."/>
        </authorList>
    </citation>
    <scope>NUCLEOTIDE SEQUENCE [LARGE SCALE GENOMIC DNA]</scope>
    <source>
        <strain evidence="2">STM5069sample</strain>
    </source>
</reference>
<protein>
    <submittedName>
        <fullName evidence="2">TerB domain-containing protein</fullName>
    </submittedName>
</protein>